<gene>
    <name evidence="2" type="ORF">ASJ82_04090</name>
</gene>
<reference evidence="2 3" key="1">
    <citation type="journal article" date="2017" name="BMC Genomics">
        <title>Genomic analysis of methanogenic archaea reveals a shift towards energy conservation.</title>
        <authorList>
            <person name="Gilmore S.P."/>
            <person name="Henske J.K."/>
            <person name="Sexton J.A."/>
            <person name="Solomon K.V."/>
            <person name="Seppala S."/>
            <person name="Yoo J.I."/>
            <person name="Huyett L.M."/>
            <person name="Pressman A."/>
            <person name="Cogan J.Z."/>
            <person name="Kivenson V."/>
            <person name="Peng X."/>
            <person name="Tan Y."/>
            <person name="Valentine D.L."/>
            <person name="O'Malley M.A."/>
        </authorList>
    </citation>
    <scope>NUCLEOTIDE SEQUENCE [LARGE SCALE GENOMIC DNA]</scope>
    <source>
        <strain evidence="2 3">1R-7</strain>
    </source>
</reference>
<accession>A0A2A2HB84</accession>
<proteinExistence type="predicted"/>
<evidence type="ECO:0008006" key="4">
    <source>
        <dbReference type="Google" id="ProtNLM"/>
    </source>
</evidence>
<dbReference type="AlphaFoldDB" id="A0A2A2HB84"/>
<dbReference type="InterPro" id="IPR011050">
    <property type="entry name" value="Pectin_lyase_fold/virulence"/>
</dbReference>
<dbReference type="EMBL" id="LMVN01000027">
    <property type="protein sequence ID" value="PAV06617.1"/>
    <property type="molecule type" value="Genomic_DNA"/>
</dbReference>
<organism evidence="2 3">
    <name type="scientific">Methanosphaera cuniculi</name>
    <dbReference type="NCBI Taxonomy" id="1077256"/>
    <lineage>
        <taxon>Archaea</taxon>
        <taxon>Methanobacteriati</taxon>
        <taxon>Methanobacteriota</taxon>
        <taxon>Methanomada group</taxon>
        <taxon>Methanobacteria</taxon>
        <taxon>Methanobacteriales</taxon>
        <taxon>Methanobacteriaceae</taxon>
        <taxon>Methanosphaera</taxon>
    </lineage>
</organism>
<evidence type="ECO:0000256" key="1">
    <source>
        <dbReference type="SAM" id="Coils"/>
    </source>
</evidence>
<comment type="caution">
    <text evidence="2">The sequence shown here is derived from an EMBL/GenBank/DDBJ whole genome shotgun (WGS) entry which is preliminary data.</text>
</comment>
<keyword evidence="3" id="KW-1185">Reference proteome</keyword>
<name>A0A2A2HB84_9EURY</name>
<evidence type="ECO:0000313" key="3">
    <source>
        <dbReference type="Proteomes" id="UP000217528"/>
    </source>
</evidence>
<keyword evidence="1" id="KW-0175">Coiled coil</keyword>
<protein>
    <recommendedName>
        <fullName evidence="4">Right handed beta helix domain-containing protein</fullName>
    </recommendedName>
</protein>
<evidence type="ECO:0000313" key="2">
    <source>
        <dbReference type="EMBL" id="PAV06617.1"/>
    </source>
</evidence>
<dbReference type="PANTHER" id="PTHR11319">
    <property type="entry name" value="G PROTEIN-COUPLED RECEPTOR-RELATED"/>
    <property type="match status" value="1"/>
</dbReference>
<dbReference type="SUPFAM" id="SSF51126">
    <property type="entry name" value="Pectin lyase-like"/>
    <property type="match status" value="2"/>
</dbReference>
<feature type="coiled-coil region" evidence="1">
    <location>
        <begin position="46"/>
        <end position="73"/>
    </location>
</feature>
<sequence length="914" mass="101966">MKHNKQIFFLITIIILILTLTSINAVNDTDTTTTLTKDTTTNTADIADVKTNTQSNEKKIEKIQNNNEKIIEKTQNKTTKTIQNKKNTTNKTAKTYSQYTYGYQDLYNKVQKAKTGTFYRNDVYMYLESGNYNITQPIYWGNSTTRILKIYGNNHLLDGNNYQNFITVEKGYSLELIGFKIRCTNAQRGSVIYNKGTVSIYNSIFLNSTATNGGVIYNDGGTLNIYESSFSNNYATNGACIYNNRGNVYAEDTYYSFNRAMRGGVSYSTGSYTLRNTTSKNNYASVNGGVNYNDGGNLLISNSKFLNNEAYNYGGVNYNNKYMANLNITSSQATNNQAGNGGVNANYGSMMIQSCDMNNNYATRGGVNYNFKILEIKKTTFKNNQVSTNGAVNYNDKGKITISDCTNRENIASANGGVNYNNVGRINTYYTKHINNKATRGGVNYNTGITTLDYSSLTNNYASANGGVNYNDKGTLSLNNVNSTDNSAYRAANTYNNKNGIFYAYYLTSKNEKADIDADIIVNYGTGSLSYNKFIQTNYKNSILILSKNSIEKEHNIINLTNNTKITKGVTTTFKSPVIDTYTSDINIYIGSDHIGELTKNSKGTAQTTYKFTTTGLKSFNIYYRGDLYDIYINQEVVLSGPSSTPISSSQSYNVYSYSDLLNAFRSIKSSSSNKECVINIYKDLKITTMVIWGDSYNVKKVTIKGNNHVINGQNKYKFISVKSGHTLNLENVNIQNCNCVNYAGSENNGGAISNKGILNIKNSAFKNNKANYGGAILNYDQGLITITGTTFTTNEATMHAGAIYNNGKKLNITSSTFTGNDGLTADIYNQDECIAYITSSTFKTLSNKNYNFYYDILNLGYIELNNNLFQVSRSNYYYYDLIYNDRTAYLLSNTYTGNLKTIVNDGYMDRNDR</sequence>
<dbReference type="RefSeq" id="WP_095609257.1">
    <property type="nucleotide sequence ID" value="NZ_LMVN01000027.1"/>
</dbReference>
<dbReference type="Proteomes" id="UP000217528">
    <property type="component" value="Unassembled WGS sequence"/>
</dbReference>
<dbReference type="PANTHER" id="PTHR11319:SF35">
    <property type="entry name" value="OUTER MEMBRANE PROTEIN PMPC-RELATED"/>
    <property type="match status" value="1"/>
</dbReference>